<dbReference type="OrthoDB" id="1027298at2"/>
<accession>A0A5M4AYN6</accession>
<evidence type="ECO:0000313" key="8">
    <source>
        <dbReference type="Proteomes" id="UP000391834"/>
    </source>
</evidence>
<evidence type="ECO:0000256" key="1">
    <source>
        <dbReference type="ARBA" id="ARBA00010641"/>
    </source>
</evidence>
<dbReference type="InterPro" id="IPR007627">
    <property type="entry name" value="RNA_pol_sigma70_r2"/>
</dbReference>
<proteinExistence type="inferred from homology"/>
<dbReference type="AlphaFoldDB" id="A0A5M4AYN6"/>
<dbReference type="CDD" id="cd06171">
    <property type="entry name" value="Sigma70_r4"/>
    <property type="match status" value="1"/>
</dbReference>
<evidence type="ECO:0000256" key="2">
    <source>
        <dbReference type="ARBA" id="ARBA00023015"/>
    </source>
</evidence>
<dbReference type="Proteomes" id="UP000391834">
    <property type="component" value="Unassembled WGS sequence"/>
</dbReference>
<protein>
    <submittedName>
        <fullName evidence="7">RNA polymerase sigma factor</fullName>
    </submittedName>
</protein>
<dbReference type="RefSeq" id="WP_051538442.1">
    <property type="nucleotide sequence ID" value="NZ_BLAX01000001.1"/>
</dbReference>
<name>A0A5M4AYN6_9BACT</name>
<keyword evidence="2" id="KW-0805">Transcription regulation</keyword>
<organism evidence="7 8">
    <name type="scientific">Prolixibacter bellariivorans</name>
    <dbReference type="NCBI Taxonomy" id="314319"/>
    <lineage>
        <taxon>Bacteria</taxon>
        <taxon>Pseudomonadati</taxon>
        <taxon>Bacteroidota</taxon>
        <taxon>Bacteroidia</taxon>
        <taxon>Marinilabiliales</taxon>
        <taxon>Prolixibacteraceae</taxon>
        <taxon>Prolixibacter</taxon>
    </lineage>
</organism>
<dbReference type="Pfam" id="PF04542">
    <property type="entry name" value="Sigma70_r2"/>
    <property type="match status" value="1"/>
</dbReference>
<dbReference type="SUPFAM" id="SSF88659">
    <property type="entry name" value="Sigma3 and sigma4 domains of RNA polymerase sigma factors"/>
    <property type="match status" value="1"/>
</dbReference>
<dbReference type="SUPFAM" id="SSF88946">
    <property type="entry name" value="Sigma2 domain of RNA polymerase sigma factors"/>
    <property type="match status" value="1"/>
</dbReference>
<evidence type="ECO:0000313" key="7">
    <source>
        <dbReference type="EMBL" id="GET33009.1"/>
    </source>
</evidence>
<evidence type="ECO:0000259" key="5">
    <source>
        <dbReference type="Pfam" id="PF04542"/>
    </source>
</evidence>
<dbReference type="InterPro" id="IPR013324">
    <property type="entry name" value="RNA_pol_sigma_r3/r4-like"/>
</dbReference>
<dbReference type="PANTHER" id="PTHR43133">
    <property type="entry name" value="RNA POLYMERASE ECF-TYPE SIGMA FACTO"/>
    <property type="match status" value="1"/>
</dbReference>
<keyword evidence="3" id="KW-0731">Sigma factor</keyword>
<dbReference type="Pfam" id="PF08281">
    <property type="entry name" value="Sigma70_r4_2"/>
    <property type="match status" value="1"/>
</dbReference>
<gene>
    <name evidence="7" type="ORF">PbJCM13498_18720</name>
</gene>
<keyword evidence="8" id="KW-1185">Reference proteome</keyword>
<dbReference type="GO" id="GO:0003677">
    <property type="term" value="F:DNA binding"/>
    <property type="evidence" value="ECO:0007669"/>
    <property type="project" value="InterPro"/>
</dbReference>
<comment type="caution">
    <text evidence="7">The sequence shown here is derived from an EMBL/GenBank/DDBJ whole genome shotgun (WGS) entry which is preliminary data.</text>
</comment>
<dbReference type="InterPro" id="IPR036388">
    <property type="entry name" value="WH-like_DNA-bd_sf"/>
</dbReference>
<dbReference type="EMBL" id="BLAX01000001">
    <property type="protein sequence ID" value="GET33009.1"/>
    <property type="molecule type" value="Genomic_DNA"/>
</dbReference>
<evidence type="ECO:0000259" key="6">
    <source>
        <dbReference type="Pfam" id="PF08281"/>
    </source>
</evidence>
<dbReference type="Gene3D" id="1.10.1740.10">
    <property type="match status" value="1"/>
</dbReference>
<dbReference type="InterPro" id="IPR039425">
    <property type="entry name" value="RNA_pol_sigma-70-like"/>
</dbReference>
<evidence type="ECO:0000256" key="4">
    <source>
        <dbReference type="ARBA" id="ARBA00023163"/>
    </source>
</evidence>
<reference evidence="7 8" key="1">
    <citation type="submission" date="2019-10" db="EMBL/GenBank/DDBJ databases">
        <title>Prolixibacter strains distinguished by the presence of nitrate reductase genes were adept at nitrate-dependent anaerobic corrosion of metallic iron and carbon steel.</title>
        <authorList>
            <person name="Iino T."/>
            <person name="Shono N."/>
            <person name="Ito K."/>
            <person name="Nakamura R."/>
            <person name="Sueoka K."/>
            <person name="Harayama S."/>
            <person name="Ohkuma M."/>
        </authorList>
    </citation>
    <scope>NUCLEOTIDE SEQUENCE [LARGE SCALE GENOMIC DNA]</scope>
    <source>
        <strain evidence="7 8">JCM 13498</strain>
    </source>
</reference>
<dbReference type="InterPro" id="IPR013325">
    <property type="entry name" value="RNA_pol_sigma_r2"/>
</dbReference>
<evidence type="ECO:0000256" key="3">
    <source>
        <dbReference type="ARBA" id="ARBA00023082"/>
    </source>
</evidence>
<keyword evidence="4" id="KW-0804">Transcription</keyword>
<dbReference type="InterPro" id="IPR013249">
    <property type="entry name" value="RNA_pol_sigma70_r4_t2"/>
</dbReference>
<dbReference type="InterPro" id="IPR014284">
    <property type="entry name" value="RNA_pol_sigma-70_dom"/>
</dbReference>
<comment type="similarity">
    <text evidence="1">Belongs to the sigma-70 factor family. ECF subfamily.</text>
</comment>
<feature type="domain" description="RNA polymerase sigma factor 70 region 4 type 2" evidence="6">
    <location>
        <begin position="128"/>
        <end position="180"/>
    </location>
</feature>
<dbReference type="PANTHER" id="PTHR43133:SF51">
    <property type="entry name" value="RNA POLYMERASE SIGMA FACTOR"/>
    <property type="match status" value="1"/>
</dbReference>
<dbReference type="Gene3D" id="1.10.10.10">
    <property type="entry name" value="Winged helix-like DNA-binding domain superfamily/Winged helix DNA-binding domain"/>
    <property type="match status" value="1"/>
</dbReference>
<sequence length="190" mass="22078">MDEKQLVIDLQAGDEKAFRHLVGKYQQQVFRTAMGFVHDGSDADDIAQEVFVEVFRSVDKFRGEASLSTWIYRMTVNRSLNRLRSRKRKGFFQRIEAFFQDDADWTGEPEADCSIHPETVVGNQEMAQALQQALESLPENQRTAFVLYHYEDMAYKEIASVMKVSLASVESLIHRARKNLQKKLMNFYKK</sequence>
<dbReference type="GO" id="GO:0016987">
    <property type="term" value="F:sigma factor activity"/>
    <property type="evidence" value="ECO:0007669"/>
    <property type="project" value="UniProtKB-KW"/>
</dbReference>
<dbReference type="NCBIfam" id="TIGR02937">
    <property type="entry name" value="sigma70-ECF"/>
    <property type="match status" value="1"/>
</dbReference>
<dbReference type="GO" id="GO:0006352">
    <property type="term" value="P:DNA-templated transcription initiation"/>
    <property type="evidence" value="ECO:0007669"/>
    <property type="project" value="InterPro"/>
</dbReference>
<feature type="domain" description="RNA polymerase sigma-70 region 2" evidence="5">
    <location>
        <begin position="21"/>
        <end position="88"/>
    </location>
</feature>